<sequence length="105" mass="12238">MESSEPRQTGRNQTSLNENQDLKKVFSKMCTTKLPPHCRWDCCIDLLPNIAPPKNCIYLLLTPETRVMEEYIEEALSSCLAVSGIYFIENKEAALYRLPRIEWHY</sequence>
<comment type="caution">
    <text evidence="2">The sequence shown here is derived from an EMBL/GenBank/DDBJ whole genome shotgun (WGS) entry which is preliminary data.</text>
</comment>
<feature type="compositionally biased region" description="Polar residues" evidence="1">
    <location>
        <begin position="1"/>
        <end position="19"/>
    </location>
</feature>
<feature type="non-terminal residue" evidence="2">
    <location>
        <position position="1"/>
    </location>
</feature>
<keyword evidence="3" id="KW-1185">Reference proteome</keyword>
<accession>A0AAE0QLW8</accession>
<evidence type="ECO:0000313" key="3">
    <source>
        <dbReference type="Proteomes" id="UP001274896"/>
    </source>
</evidence>
<dbReference type="AlphaFoldDB" id="A0AAE0QLW8"/>
<reference evidence="2" key="1">
    <citation type="submission" date="2023-06" db="EMBL/GenBank/DDBJ databases">
        <title>Male Hemibagrus guttatus genome.</title>
        <authorList>
            <person name="Bian C."/>
        </authorList>
    </citation>
    <scope>NUCLEOTIDE SEQUENCE</scope>
    <source>
        <strain evidence="2">Male_cb2023</strain>
        <tissue evidence="2">Muscle</tissue>
    </source>
</reference>
<dbReference type="EMBL" id="JAUCMX010000014">
    <property type="protein sequence ID" value="KAK3524549.1"/>
    <property type="molecule type" value="Genomic_DNA"/>
</dbReference>
<dbReference type="Proteomes" id="UP001274896">
    <property type="component" value="Unassembled WGS sequence"/>
</dbReference>
<evidence type="ECO:0000313" key="2">
    <source>
        <dbReference type="EMBL" id="KAK3524549.1"/>
    </source>
</evidence>
<gene>
    <name evidence="2" type="ORF">QTP70_029861</name>
</gene>
<proteinExistence type="predicted"/>
<name>A0AAE0QLW8_9TELE</name>
<evidence type="ECO:0000256" key="1">
    <source>
        <dbReference type="SAM" id="MobiDB-lite"/>
    </source>
</evidence>
<protein>
    <submittedName>
        <fullName evidence="2">Uncharacterized protein</fullName>
    </submittedName>
</protein>
<feature type="region of interest" description="Disordered" evidence="1">
    <location>
        <begin position="1"/>
        <end position="20"/>
    </location>
</feature>
<organism evidence="2 3">
    <name type="scientific">Hemibagrus guttatus</name>
    <dbReference type="NCBI Taxonomy" id="175788"/>
    <lineage>
        <taxon>Eukaryota</taxon>
        <taxon>Metazoa</taxon>
        <taxon>Chordata</taxon>
        <taxon>Craniata</taxon>
        <taxon>Vertebrata</taxon>
        <taxon>Euteleostomi</taxon>
        <taxon>Actinopterygii</taxon>
        <taxon>Neopterygii</taxon>
        <taxon>Teleostei</taxon>
        <taxon>Ostariophysi</taxon>
        <taxon>Siluriformes</taxon>
        <taxon>Bagridae</taxon>
        <taxon>Hemibagrus</taxon>
    </lineage>
</organism>